<dbReference type="AlphaFoldDB" id="A0A176YHE8"/>
<reference evidence="1 2" key="1">
    <citation type="submission" date="2016-03" db="EMBL/GenBank/DDBJ databases">
        <title>Draft Genome Sequence of the Strain BR 10245 (Bradyrhizobium sp.) isolated from nodules of Centrolobium paraense.</title>
        <authorList>
            <person name="Simoes-Araujo J.L.Sr."/>
            <person name="Barauna A.C."/>
            <person name="Silva K."/>
            <person name="Zilli J.E."/>
        </authorList>
    </citation>
    <scope>NUCLEOTIDE SEQUENCE [LARGE SCALE GENOMIC DNA]</scope>
    <source>
        <strain evidence="1 2">BR 10245</strain>
    </source>
</reference>
<dbReference type="EMBL" id="LUUB01000079">
    <property type="protein sequence ID" value="OAF05448.1"/>
    <property type="molecule type" value="Genomic_DNA"/>
</dbReference>
<organism evidence="1 2">
    <name type="scientific">Bradyrhizobium centrolobii</name>
    <dbReference type="NCBI Taxonomy" id="1505087"/>
    <lineage>
        <taxon>Bacteria</taxon>
        <taxon>Pseudomonadati</taxon>
        <taxon>Pseudomonadota</taxon>
        <taxon>Alphaproteobacteria</taxon>
        <taxon>Hyphomicrobiales</taxon>
        <taxon>Nitrobacteraceae</taxon>
        <taxon>Bradyrhizobium</taxon>
    </lineage>
</organism>
<gene>
    <name evidence="1" type="ORF">AYJ54_00650</name>
</gene>
<keyword evidence="2" id="KW-1185">Reference proteome</keyword>
<protein>
    <submittedName>
        <fullName evidence="1">Uncharacterized protein</fullName>
    </submittedName>
</protein>
<accession>A0A176YHE8</accession>
<name>A0A176YHE8_9BRAD</name>
<dbReference type="STRING" id="1505087.AYJ54_00650"/>
<proteinExistence type="predicted"/>
<sequence length="114" mass="11763">MEYQAMNNAANAYQGAVLGAIGQANKVEAPRTLASAASRIETLNERLAKSIDALSMICSQIGAMSALNQIGGNPNEAKAVPGGAIHRLNDSADEAHAKLSAIEGYVVSIQRALG</sequence>
<dbReference type="Proteomes" id="UP000076959">
    <property type="component" value="Unassembled WGS sequence"/>
</dbReference>
<evidence type="ECO:0000313" key="1">
    <source>
        <dbReference type="EMBL" id="OAF05448.1"/>
    </source>
</evidence>
<comment type="caution">
    <text evidence="1">The sequence shown here is derived from an EMBL/GenBank/DDBJ whole genome shotgun (WGS) entry which is preliminary data.</text>
</comment>
<evidence type="ECO:0000313" key="2">
    <source>
        <dbReference type="Proteomes" id="UP000076959"/>
    </source>
</evidence>